<sequence length="337" mass="35857">MCGAGADFKYNPTTATCKKVGEMSGKATKCAKAQNGLALGHDIVCICADDSDDACGPTDTRNKAVGTGSGNNNDRIKDTTDACPSKADVTDLGTEINTALATVQALIAKQNAKATTVMLGYSTTTTCTASANDNCVDYAAHYQGNDGGFNKVPWVKQLRIAAQKYQKYKEETIRRTHIKANLRAIQEEANLEYTKEDILTFATASAEASTPKSLSIQDRQRCQKQNKTPAECPSEHCVYDEKATDGNKCKPKAGAENPAAGAGNGASGDGAATGCAGQKDKTSCENEKTGDKQNCAFRKDKDGEADEPEKEKCRNGSLLLNKKFALIAVVFDCLVEF</sequence>
<keyword evidence="8" id="KW-0449">Lipoprotein</keyword>
<reference evidence="12" key="1">
    <citation type="submission" date="2016-12" db="EMBL/GenBank/DDBJ databases">
        <title>Extending the VSGnome of Trypanosoma brucei strain TREU927.</title>
        <authorList>
            <person name="Cross G.A."/>
        </authorList>
    </citation>
    <scope>NUCLEOTIDE SEQUENCE</scope>
    <source>
        <strain evidence="12">Tb927.99.1043</strain>
    </source>
</reference>
<dbReference type="Pfam" id="PF13206">
    <property type="entry name" value="VSG_B"/>
    <property type="match status" value="1"/>
</dbReference>
<feature type="region of interest" description="Disordered" evidence="9">
    <location>
        <begin position="209"/>
        <end position="232"/>
    </location>
</feature>
<dbReference type="EMBL" id="KY404542">
    <property type="protein sequence ID" value="ARB50793.1"/>
    <property type="molecule type" value="Genomic_DNA"/>
</dbReference>
<evidence type="ECO:0000256" key="3">
    <source>
        <dbReference type="ARBA" id="ARBA00022475"/>
    </source>
</evidence>
<dbReference type="InterPro" id="IPR019609">
    <property type="entry name" value="Variant_surf_glycoprt_trypan_C"/>
</dbReference>
<evidence type="ECO:0000256" key="1">
    <source>
        <dbReference type="ARBA" id="ARBA00002523"/>
    </source>
</evidence>
<name>A0A1V0FYF7_9TRYP</name>
<dbReference type="VEuPathDB" id="TriTrypDB:Tb427_000040100"/>
<evidence type="ECO:0000256" key="4">
    <source>
        <dbReference type="ARBA" id="ARBA00022622"/>
    </source>
</evidence>
<dbReference type="GO" id="GO:0098552">
    <property type="term" value="C:side of membrane"/>
    <property type="evidence" value="ECO:0007669"/>
    <property type="project" value="UniProtKB-KW"/>
</dbReference>
<organism evidence="12">
    <name type="scientific">Trypanosoma brucei</name>
    <dbReference type="NCBI Taxonomy" id="5691"/>
    <lineage>
        <taxon>Eukaryota</taxon>
        <taxon>Discoba</taxon>
        <taxon>Euglenozoa</taxon>
        <taxon>Kinetoplastea</taxon>
        <taxon>Metakinetoplastina</taxon>
        <taxon>Trypanosomatida</taxon>
        <taxon>Trypanosomatidae</taxon>
        <taxon>Trypanosoma</taxon>
    </lineage>
</organism>
<evidence type="ECO:0000256" key="9">
    <source>
        <dbReference type="SAM" id="MobiDB-lite"/>
    </source>
</evidence>
<feature type="compositionally biased region" description="Basic and acidic residues" evidence="9">
    <location>
        <begin position="278"/>
        <end position="289"/>
    </location>
</feature>
<evidence type="ECO:0000256" key="8">
    <source>
        <dbReference type="ARBA" id="ARBA00023288"/>
    </source>
</evidence>
<evidence type="ECO:0000256" key="2">
    <source>
        <dbReference type="ARBA" id="ARBA00004609"/>
    </source>
</evidence>
<comment type="function">
    <text evidence="1">VSG forms a coat on the surface of the parasite. The trypanosome evades the immune response of the host by expressing a series of antigenically distinct VSGs from an estimated 1000 VSG genes.</text>
</comment>
<dbReference type="InterPro" id="IPR025932">
    <property type="entry name" value="Trypano_VSG_B_N_dom"/>
</dbReference>
<keyword evidence="5" id="KW-0732">Signal</keyword>
<dbReference type="VEuPathDB" id="TriTrypDB:Tb1125.Tb10.v4.0189"/>
<evidence type="ECO:0000256" key="6">
    <source>
        <dbReference type="ARBA" id="ARBA00023136"/>
    </source>
</evidence>
<keyword evidence="3" id="KW-1003">Cell membrane</keyword>
<accession>A0A1V0FYF7</accession>
<feature type="region of interest" description="Disordered" evidence="9">
    <location>
        <begin position="248"/>
        <end position="289"/>
    </location>
</feature>
<dbReference type="Pfam" id="PF10659">
    <property type="entry name" value="Trypan_glycop_C"/>
    <property type="match status" value="1"/>
</dbReference>
<evidence type="ECO:0000256" key="7">
    <source>
        <dbReference type="ARBA" id="ARBA00023180"/>
    </source>
</evidence>
<evidence type="ECO:0000313" key="12">
    <source>
        <dbReference type="EMBL" id="ARB50793.1"/>
    </source>
</evidence>
<keyword evidence="7" id="KW-0325">Glycoprotein</keyword>
<feature type="domain" description="Trypanosome variant surface glycoprotein C-terminal" evidence="10">
    <location>
        <begin position="222"/>
        <end position="334"/>
    </location>
</feature>
<feature type="domain" description="Trypanosome variant surface glycoprotein B-type N-terminal" evidence="11">
    <location>
        <begin position="23"/>
        <end position="183"/>
    </location>
</feature>
<dbReference type="VEuPathDB" id="TriTrypDB:Tb09.v4.0026"/>
<protein>
    <submittedName>
        <fullName evidence="12">Variant surface glycoprotein</fullName>
    </submittedName>
</protein>
<evidence type="ECO:0000256" key="5">
    <source>
        <dbReference type="ARBA" id="ARBA00022729"/>
    </source>
</evidence>
<feature type="compositionally biased region" description="Polar residues" evidence="9">
    <location>
        <begin position="209"/>
        <end position="228"/>
    </location>
</feature>
<evidence type="ECO:0000259" key="11">
    <source>
        <dbReference type="Pfam" id="PF13206"/>
    </source>
</evidence>
<dbReference type="GO" id="GO:0005886">
    <property type="term" value="C:plasma membrane"/>
    <property type="evidence" value="ECO:0007669"/>
    <property type="project" value="UniProtKB-SubCell"/>
</dbReference>
<keyword evidence="6" id="KW-0472">Membrane</keyword>
<comment type="subcellular location">
    <subcellularLocation>
        <location evidence="2">Cell membrane</location>
        <topology evidence="2">Lipid-anchor</topology>
        <topology evidence="2">GPI-anchor</topology>
    </subcellularLocation>
</comment>
<evidence type="ECO:0000259" key="10">
    <source>
        <dbReference type="Pfam" id="PF10659"/>
    </source>
</evidence>
<keyword evidence="4" id="KW-0336">GPI-anchor</keyword>
<proteinExistence type="predicted"/>
<dbReference type="AlphaFoldDB" id="A0A1V0FYF7"/>